<dbReference type="OrthoDB" id="1093396at2759"/>
<dbReference type="Proteomes" id="UP000507245">
    <property type="component" value="Unassembled WGS sequence"/>
</dbReference>
<protein>
    <submittedName>
        <fullName evidence="2">Uncharacterized protein</fullName>
    </submittedName>
</protein>
<accession>A0A6J5X0E3</accession>
<evidence type="ECO:0000313" key="2">
    <source>
        <dbReference type="EMBL" id="CAB4305727.1"/>
    </source>
</evidence>
<name>A0A6J5X0E3_PRUAR</name>
<reference evidence="3" key="1">
    <citation type="journal article" date="2020" name="Genome Biol.">
        <title>Gamete binning: chromosome-level and haplotype-resolved genome assembly enabled by high-throughput single-cell sequencing of gamete genomes.</title>
        <authorList>
            <person name="Campoy J.A."/>
            <person name="Sun H."/>
            <person name="Goel M."/>
            <person name="Jiao W.-B."/>
            <person name="Folz-Donahue K."/>
            <person name="Wang N."/>
            <person name="Rubio M."/>
            <person name="Liu C."/>
            <person name="Kukat C."/>
            <person name="Ruiz D."/>
            <person name="Huettel B."/>
            <person name="Schneeberger K."/>
        </authorList>
    </citation>
    <scope>NUCLEOTIDE SEQUENCE [LARGE SCALE GENOMIC DNA]</scope>
    <source>
        <strain evidence="3">cv. Rojo Pasion</strain>
    </source>
</reference>
<evidence type="ECO:0000256" key="1">
    <source>
        <dbReference type="SAM" id="SignalP"/>
    </source>
</evidence>
<gene>
    <name evidence="2" type="ORF">ORAREDHAP_LOCUS23769</name>
</gene>
<evidence type="ECO:0000313" key="3">
    <source>
        <dbReference type="Proteomes" id="UP000507245"/>
    </source>
</evidence>
<dbReference type="AlphaFoldDB" id="A0A6J5X0E3"/>
<dbReference type="EMBL" id="CAEKKB010000003">
    <property type="protein sequence ID" value="CAB4305727.1"/>
    <property type="molecule type" value="Genomic_DNA"/>
</dbReference>
<feature type="chain" id="PRO_5027027953" evidence="1">
    <location>
        <begin position="22"/>
        <end position="111"/>
    </location>
</feature>
<keyword evidence="1" id="KW-0732">Signal</keyword>
<keyword evidence="3" id="KW-1185">Reference proteome</keyword>
<organism evidence="2 3">
    <name type="scientific">Prunus armeniaca</name>
    <name type="common">Apricot</name>
    <name type="synonym">Armeniaca vulgaris</name>
    <dbReference type="NCBI Taxonomy" id="36596"/>
    <lineage>
        <taxon>Eukaryota</taxon>
        <taxon>Viridiplantae</taxon>
        <taxon>Streptophyta</taxon>
        <taxon>Embryophyta</taxon>
        <taxon>Tracheophyta</taxon>
        <taxon>Spermatophyta</taxon>
        <taxon>Magnoliopsida</taxon>
        <taxon>eudicotyledons</taxon>
        <taxon>Gunneridae</taxon>
        <taxon>Pentapetalae</taxon>
        <taxon>rosids</taxon>
        <taxon>fabids</taxon>
        <taxon>Rosales</taxon>
        <taxon>Rosaceae</taxon>
        <taxon>Amygdaloideae</taxon>
        <taxon>Amygdaleae</taxon>
        <taxon>Prunus</taxon>
    </lineage>
</organism>
<proteinExistence type="predicted"/>
<feature type="signal peptide" evidence="1">
    <location>
        <begin position="1"/>
        <end position="21"/>
    </location>
</feature>
<sequence>MMKLLLLAGYLVFMIVIQVRTELVQASTRLPFLINSQDLEPYEYVTITEKLTCQELRTPSPCRNETDKVSREKHRGDATMTATQPVAIAISANSLHYACYVVEKTLDLMKS</sequence>